<keyword evidence="2" id="KW-1185">Reference proteome</keyword>
<organism evidence="1 2">
    <name type="scientific">Sphingobacterium lactis</name>
    <dbReference type="NCBI Taxonomy" id="797291"/>
    <lineage>
        <taxon>Bacteria</taxon>
        <taxon>Pseudomonadati</taxon>
        <taxon>Bacteroidota</taxon>
        <taxon>Sphingobacteriia</taxon>
        <taxon>Sphingobacteriales</taxon>
        <taxon>Sphingobacteriaceae</taxon>
        <taxon>Sphingobacterium</taxon>
    </lineage>
</organism>
<dbReference type="Proteomes" id="UP000236731">
    <property type="component" value="Unassembled WGS sequence"/>
</dbReference>
<dbReference type="AlphaFoldDB" id="A0A1H6C044"/>
<evidence type="ECO:0000313" key="1">
    <source>
        <dbReference type="EMBL" id="SEG66055.1"/>
    </source>
</evidence>
<gene>
    <name evidence="1" type="ORF">SAMN05421877_11287</name>
</gene>
<proteinExistence type="predicted"/>
<sequence length="53" mass="6338">MMPEWNNLMILQRILHIALADFNNYHGKLFLPSSNNEKSDWKFHKTCVVKHVK</sequence>
<name>A0A1H6C044_9SPHI</name>
<dbReference type="EMBL" id="FNUT01000012">
    <property type="protein sequence ID" value="SEG66055.1"/>
    <property type="molecule type" value="Genomic_DNA"/>
</dbReference>
<accession>A0A1H6C044</accession>
<reference evidence="2" key="1">
    <citation type="submission" date="2016-10" db="EMBL/GenBank/DDBJ databases">
        <authorList>
            <person name="Varghese N."/>
            <person name="Submissions S."/>
        </authorList>
    </citation>
    <scope>NUCLEOTIDE SEQUENCE [LARGE SCALE GENOMIC DNA]</scope>
    <source>
        <strain evidence="2">DSM 22361</strain>
    </source>
</reference>
<protein>
    <submittedName>
        <fullName evidence="1">Uncharacterized protein</fullName>
    </submittedName>
</protein>
<evidence type="ECO:0000313" key="2">
    <source>
        <dbReference type="Proteomes" id="UP000236731"/>
    </source>
</evidence>